<dbReference type="Proteomes" id="UP001500653">
    <property type="component" value="Unassembled WGS sequence"/>
</dbReference>
<keyword evidence="5" id="KW-1185">Reference proteome</keyword>
<reference evidence="5" key="1">
    <citation type="journal article" date="2019" name="Int. J. Syst. Evol. Microbiol.">
        <title>The Global Catalogue of Microorganisms (GCM) 10K type strain sequencing project: providing services to taxonomists for standard genome sequencing and annotation.</title>
        <authorList>
            <consortium name="The Broad Institute Genomics Platform"/>
            <consortium name="The Broad Institute Genome Sequencing Center for Infectious Disease"/>
            <person name="Wu L."/>
            <person name="Ma J."/>
        </authorList>
    </citation>
    <scope>NUCLEOTIDE SEQUENCE [LARGE SCALE GENOMIC DNA]</scope>
    <source>
        <strain evidence="5">JCM 13023</strain>
    </source>
</reference>
<protein>
    <submittedName>
        <fullName evidence="4">Peptidase C39 family protein</fullName>
    </submittedName>
</protein>
<dbReference type="CDD" id="cd02549">
    <property type="entry name" value="Peptidase_C39A"/>
    <property type="match status" value="1"/>
</dbReference>
<gene>
    <name evidence="4" type="ORF">GCM10009676_20970</name>
</gene>
<evidence type="ECO:0000313" key="5">
    <source>
        <dbReference type="Proteomes" id="UP001500653"/>
    </source>
</evidence>
<feature type="domain" description="Peptidase C39-like" evidence="3">
    <location>
        <begin position="228"/>
        <end position="379"/>
    </location>
</feature>
<evidence type="ECO:0000313" key="4">
    <source>
        <dbReference type="EMBL" id="GAA1236533.1"/>
    </source>
</evidence>
<feature type="region of interest" description="Disordered" evidence="1">
    <location>
        <begin position="62"/>
        <end position="85"/>
    </location>
</feature>
<dbReference type="InterPro" id="IPR039563">
    <property type="entry name" value="Peptidase_C39_single_dom"/>
</dbReference>
<sequence length="424" mass="45307">MRGGLPTVLLAAIAASVILQPTATASAPALPMGGPSPQATNTSSEDEAIDYHGWSSARDFAAGERDGVRPEAKGMRLHGDPAGTGNGYEYGTWTSPVHEPGFDASELISSWNARTPEGTWLKVQAQARTAGGADTSWYTLGKWAYGDGDIERTSVRGQSDEHAAVHTDTLSAADGVAFRAYRLRVTLYREAGTDASPVVTQVGAMTSDVPERFEPELTQPGEAAGVELDVPAYAQNVHRGNYPEYGGGGQAWCSPTSTTMVAEYWGAKPTDEQLSWLPADYPDKSVAHAARHTYDYAYEGTGNWPFNTAYASQYGLKGHVTRLHSLAELESHIARGTPVITSQSFLEKELDGAGYGTAGHLMVVVGFTADGDVIANDPASSSNDEVRRVYDREQFETIWQRTKRYDADGEVAGGSGGVAYIIEG</sequence>
<feature type="chain" id="PRO_5046338119" evidence="2">
    <location>
        <begin position="26"/>
        <end position="424"/>
    </location>
</feature>
<evidence type="ECO:0000256" key="2">
    <source>
        <dbReference type="SAM" id="SignalP"/>
    </source>
</evidence>
<dbReference type="InterPro" id="IPR039564">
    <property type="entry name" value="Peptidase_C39-like"/>
</dbReference>
<keyword evidence="2" id="KW-0732">Signal</keyword>
<evidence type="ECO:0000256" key="1">
    <source>
        <dbReference type="SAM" id="MobiDB-lite"/>
    </source>
</evidence>
<evidence type="ECO:0000259" key="3">
    <source>
        <dbReference type="Pfam" id="PF13529"/>
    </source>
</evidence>
<dbReference type="EMBL" id="BAAALN010000005">
    <property type="protein sequence ID" value="GAA1236533.1"/>
    <property type="molecule type" value="Genomic_DNA"/>
</dbReference>
<feature type="signal peptide" evidence="2">
    <location>
        <begin position="1"/>
        <end position="25"/>
    </location>
</feature>
<proteinExistence type="predicted"/>
<comment type="caution">
    <text evidence="4">The sequence shown here is derived from an EMBL/GenBank/DDBJ whole genome shotgun (WGS) entry which is preliminary data.</text>
</comment>
<name>A0ABP4GTW8_9PSEU</name>
<organism evidence="4 5">
    <name type="scientific">Prauserella halophila</name>
    <dbReference type="NCBI Taxonomy" id="185641"/>
    <lineage>
        <taxon>Bacteria</taxon>
        <taxon>Bacillati</taxon>
        <taxon>Actinomycetota</taxon>
        <taxon>Actinomycetes</taxon>
        <taxon>Pseudonocardiales</taxon>
        <taxon>Pseudonocardiaceae</taxon>
        <taxon>Prauserella</taxon>
    </lineage>
</organism>
<feature type="compositionally biased region" description="Basic and acidic residues" evidence="1">
    <location>
        <begin position="62"/>
        <end position="79"/>
    </location>
</feature>
<dbReference type="Gene3D" id="3.90.70.10">
    <property type="entry name" value="Cysteine proteinases"/>
    <property type="match status" value="1"/>
</dbReference>
<accession>A0ABP4GTW8</accession>
<dbReference type="Pfam" id="PF13529">
    <property type="entry name" value="Peptidase_C39_2"/>
    <property type="match status" value="1"/>
</dbReference>
<dbReference type="RefSeq" id="WP_253863192.1">
    <property type="nucleotide sequence ID" value="NZ_BAAALN010000005.1"/>
</dbReference>